<evidence type="ECO:0000313" key="2">
    <source>
        <dbReference type="Proteomes" id="UP000235786"/>
    </source>
</evidence>
<dbReference type="EMBL" id="KZ613970">
    <property type="protein sequence ID" value="PMD29975.1"/>
    <property type="molecule type" value="Genomic_DNA"/>
</dbReference>
<dbReference type="InterPro" id="IPR036890">
    <property type="entry name" value="HATPase_C_sf"/>
</dbReference>
<accession>A0A2J6QUN9</accession>
<protein>
    <submittedName>
        <fullName evidence="1">Uncharacterized protein</fullName>
    </submittedName>
</protein>
<dbReference type="Proteomes" id="UP000235786">
    <property type="component" value="Unassembled WGS sequence"/>
</dbReference>
<proteinExistence type="predicted"/>
<keyword evidence="2" id="KW-1185">Reference proteome</keyword>
<gene>
    <name evidence="1" type="ORF">L207DRAFT_642066</name>
</gene>
<sequence length="954" mass="108772">MGSISTPRSEAEAHITQIRHDKGLIEGSPSGHNVSDLENALTTTALPKLNPLPPRAPPNADDNAYAPTVKPSIHFTYSYTRNTLRIDCNELGFSPQNIEALCRVGQSTKKNSNHNNNDNATSYVGEKGIGFKSVFKAADVVWIASGEYEFKFDKRRPLGIIAPIWERFPVERKAGFTSLYLQLSESYNRKGLIDELRSLDARLLIFLRRVRCLTVSISEPWSRTWKAGFEKVEIGDDMVRLVEDGKECDYIVTRHKVENMPVESKRLGVKASEIILGFPIEGDWRPRRESQRAYAFLPIRDYGFEFLIQADFLLIASREDIDDSSAWNHASRRELSMAFIYTMSEFNKGPLRYLWPRYLPVREPLQSFLKPFHLDILEKLKSHPILLSQARTFVSPKDLTYVPEEFTFSGAPMTISARNSKCYLSASYLQSDMQYLKILKVTEMDRPAFFSELTALIENAGVEFKRKSDAWHSHLARILITFPESYSGQLAKLALVPLIDGSWVSSGGRQILFPSTQSEFELPGGLELSVVLPRAASDPARRKFFKFLGVGDLAEEPIVRHIGDLHSNGRASSHLLSRPALISQIQFLYSVAWKNPRGQHFWFSSESGQRLLGSQLYQDSTRPFSASYFFAVKHRGRFQFIHKDYMMKQGGKGGWSRWLEEKMGVATMPRLVQMTNDGCFKLSEDFEFIIKNFPSSEVLLLLRENWAEYSKYFDPDRVEEAVKDQTIRLKFNLLEFPSCVRTLKDKLGSMLVTCTTGKKHRLDTTFLPTEELVLASQDGVPFVDIPDANDPRWEVLKTLGVSIKVDVSFYLRYLERLANSGSDDGVRAEKLLNTIQARCDTEFEIVRNFFEGKLLVYAPNTRLRSQEWVPLDRCRWKASMKDSESWKIFICLKEIYPAHKSLFCDVLEVSDASIADVVAEAKKFEAGDSLQHITSIFHAMSKFLEEDETAVTQT</sequence>
<organism evidence="1 2">
    <name type="scientific">Hyaloscypha variabilis (strain UAMH 11265 / GT02V1 / F)</name>
    <name type="common">Meliniomyces variabilis</name>
    <dbReference type="NCBI Taxonomy" id="1149755"/>
    <lineage>
        <taxon>Eukaryota</taxon>
        <taxon>Fungi</taxon>
        <taxon>Dikarya</taxon>
        <taxon>Ascomycota</taxon>
        <taxon>Pezizomycotina</taxon>
        <taxon>Leotiomycetes</taxon>
        <taxon>Helotiales</taxon>
        <taxon>Hyaloscyphaceae</taxon>
        <taxon>Hyaloscypha</taxon>
        <taxon>Hyaloscypha variabilis</taxon>
    </lineage>
</organism>
<evidence type="ECO:0000313" key="1">
    <source>
        <dbReference type="EMBL" id="PMD29975.1"/>
    </source>
</evidence>
<dbReference type="SUPFAM" id="SSF55874">
    <property type="entry name" value="ATPase domain of HSP90 chaperone/DNA topoisomerase II/histidine kinase"/>
    <property type="match status" value="1"/>
</dbReference>
<dbReference type="OrthoDB" id="1262810at2759"/>
<dbReference type="InterPro" id="IPR052957">
    <property type="entry name" value="Auxin_embryo_med"/>
</dbReference>
<dbReference type="Gene3D" id="3.30.565.10">
    <property type="entry name" value="Histidine kinase-like ATPase, C-terminal domain"/>
    <property type="match status" value="1"/>
</dbReference>
<dbReference type="PANTHER" id="PTHR32387:SF0">
    <property type="entry name" value="PROTEIN NO VEIN"/>
    <property type="match status" value="1"/>
</dbReference>
<dbReference type="AlphaFoldDB" id="A0A2J6QUN9"/>
<dbReference type="PANTHER" id="PTHR32387">
    <property type="entry name" value="WU:FJ29H11"/>
    <property type="match status" value="1"/>
</dbReference>
<name>A0A2J6QUN9_HYAVF</name>
<reference evidence="1 2" key="1">
    <citation type="submission" date="2016-04" db="EMBL/GenBank/DDBJ databases">
        <title>A degradative enzymes factory behind the ericoid mycorrhizal symbiosis.</title>
        <authorList>
            <consortium name="DOE Joint Genome Institute"/>
            <person name="Martino E."/>
            <person name="Morin E."/>
            <person name="Grelet G."/>
            <person name="Kuo A."/>
            <person name="Kohler A."/>
            <person name="Daghino S."/>
            <person name="Barry K."/>
            <person name="Choi C."/>
            <person name="Cichocki N."/>
            <person name="Clum A."/>
            <person name="Copeland A."/>
            <person name="Hainaut M."/>
            <person name="Haridas S."/>
            <person name="Labutti K."/>
            <person name="Lindquist E."/>
            <person name="Lipzen A."/>
            <person name="Khouja H.-R."/>
            <person name="Murat C."/>
            <person name="Ohm R."/>
            <person name="Olson A."/>
            <person name="Spatafora J."/>
            <person name="Veneault-Fourrey C."/>
            <person name="Henrissat B."/>
            <person name="Grigoriev I."/>
            <person name="Martin F."/>
            <person name="Perotto S."/>
        </authorList>
    </citation>
    <scope>NUCLEOTIDE SEQUENCE [LARGE SCALE GENOMIC DNA]</scope>
    <source>
        <strain evidence="1 2">F</strain>
    </source>
</reference>